<proteinExistence type="predicted"/>
<evidence type="ECO:0000313" key="2">
    <source>
        <dbReference type="Proteomes" id="UP000535415"/>
    </source>
</evidence>
<reference evidence="1 2" key="1">
    <citation type="submission" date="2020-08" db="EMBL/GenBank/DDBJ databases">
        <title>Genomic Encyclopedia of Type Strains, Phase IV (KMG-IV): sequencing the most valuable type-strain genomes for metagenomic binning, comparative biology and taxonomic classification.</title>
        <authorList>
            <person name="Goeker M."/>
        </authorList>
    </citation>
    <scope>NUCLEOTIDE SEQUENCE [LARGE SCALE GENOMIC DNA]</scope>
    <source>
        <strain evidence="1 2">DSM 101064</strain>
    </source>
</reference>
<dbReference type="RefSeq" id="WP_183526751.1">
    <property type="nucleotide sequence ID" value="NZ_JACIJM010000003.1"/>
</dbReference>
<dbReference type="AlphaFoldDB" id="A0A7W9EXC1"/>
<keyword evidence="2" id="KW-1185">Reference proteome</keyword>
<gene>
    <name evidence="1" type="ORF">FHS72_001091</name>
</gene>
<name>A0A7W9EXC1_9RHOB</name>
<dbReference type="EMBL" id="JACIJM010000003">
    <property type="protein sequence ID" value="MBB5721479.1"/>
    <property type="molecule type" value="Genomic_DNA"/>
</dbReference>
<dbReference type="Proteomes" id="UP000535415">
    <property type="component" value="Unassembled WGS sequence"/>
</dbReference>
<accession>A0A7W9EXC1</accession>
<organism evidence="1 2">
    <name type="scientific">Yoonia ponticola</name>
    <dbReference type="NCBI Taxonomy" id="1524255"/>
    <lineage>
        <taxon>Bacteria</taxon>
        <taxon>Pseudomonadati</taxon>
        <taxon>Pseudomonadota</taxon>
        <taxon>Alphaproteobacteria</taxon>
        <taxon>Rhodobacterales</taxon>
        <taxon>Paracoccaceae</taxon>
        <taxon>Yoonia</taxon>
    </lineage>
</organism>
<comment type="caution">
    <text evidence="1">The sequence shown here is derived from an EMBL/GenBank/DDBJ whole genome shotgun (WGS) entry which is preliminary data.</text>
</comment>
<sequence length="79" mass="8677">MLVGSSEGILGKLTGISQRIRLIGATSEQALYARTYVKRLPDPVMSTPNSARDYQLSHVRLEQDSASLILQGHHSGRRS</sequence>
<evidence type="ECO:0000313" key="1">
    <source>
        <dbReference type="EMBL" id="MBB5721479.1"/>
    </source>
</evidence>
<protein>
    <submittedName>
        <fullName evidence="1">Uncharacterized protein</fullName>
    </submittedName>
</protein>